<evidence type="ECO:0000313" key="3">
    <source>
        <dbReference type="Proteomes" id="UP001054854"/>
    </source>
</evidence>
<protein>
    <submittedName>
        <fullName evidence="2">Uncharacterized protein</fullName>
    </submittedName>
</protein>
<organism evidence="2 3">
    <name type="scientific">Streptomyces hygroscopicus</name>
    <dbReference type="NCBI Taxonomy" id="1912"/>
    <lineage>
        <taxon>Bacteria</taxon>
        <taxon>Bacillati</taxon>
        <taxon>Actinomycetota</taxon>
        <taxon>Actinomycetes</taxon>
        <taxon>Kitasatosporales</taxon>
        <taxon>Streptomycetaceae</taxon>
        <taxon>Streptomyces</taxon>
        <taxon>Streptomyces violaceusniger group</taxon>
    </lineage>
</organism>
<dbReference type="EMBL" id="BNEK01000005">
    <property type="protein sequence ID" value="GHJ29999.1"/>
    <property type="molecule type" value="Genomic_DNA"/>
</dbReference>
<accession>A0ABQ3U303</accession>
<gene>
    <name evidence="2" type="ORF">TPA0910_44320</name>
</gene>
<proteinExistence type="predicted"/>
<dbReference type="Proteomes" id="UP001054854">
    <property type="component" value="Unassembled WGS sequence"/>
</dbReference>
<evidence type="ECO:0000313" key="2">
    <source>
        <dbReference type="EMBL" id="GHJ29999.1"/>
    </source>
</evidence>
<name>A0ABQ3U303_STRHY</name>
<sequence length="58" mass="6410">MPEIPVPVGTRLTRHALNRRVSAAEMPPLHTGLLSDTGRWASQGKTRGRRYRGGTDMP</sequence>
<keyword evidence="3" id="KW-1185">Reference proteome</keyword>
<reference evidence="2" key="1">
    <citation type="submission" date="2024-05" db="EMBL/GenBank/DDBJ databases">
        <title>Whole genome shotgun sequence of Streptomyces hygroscopicus NBRC 113678.</title>
        <authorList>
            <person name="Komaki H."/>
            <person name="Tamura T."/>
        </authorList>
    </citation>
    <scope>NUCLEOTIDE SEQUENCE</scope>
    <source>
        <strain evidence="2">N11-34</strain>
    </source>
</reference>
<comment type="caution">
    <text evidence="2">The sequence shown here is derived from an EMBL/GenBank/DDBJ whole genome shotgun (WGS) entry which is preliminary data.</text>
</comment>
<feature type="region of interest" description="Disordered" evidence="1">
    <location>
        <begin position="29"/>
        <end position="58"/>
    </location>
</feature>
<evidence type="ECO:0000256" key="1">
    <source>
        <dbReference type="SAM" id="MobiDB-lite"/>
    </source>
</evidence>